<dbReference type="InterPro" id="IPR007044">
    <property type="entry name" value="Cyclodeamin/CycHdrlase"/>
</dbReference>
<reference evidence="2 3" key="1">
    <citation type="submission" date="2013-11" db="EMBL/GenBank/DDBJ databases">
        <title>Single cell genomics of uncultured Tannerella BU063 (oral taxon 286).</title>
        <authorList>
            <person name="Beall C.J."/>
            <person name="Campbell A.G."/>
            <person name="Griffen A.L."/>
            <person name="Podar M."/>
            <person name="Leys E.J."/>
        </authorList>
    </citation>
    <scope>NUCLEOTIDE SEQUENCE [LARGE SCALE GENOMIC DNA]</scope>
    <source>
        <strain evidence="2">Cell 2</strain>
    </source>
</reference>
<dbReference type="Pfam" id="PF04961">
    <property type="entry name" value="FTCD_C"/>
    <property type="match status" value="1"/>
</dbReference>
<feature type="domain" description="Cyclodeaminase/cyclohydrolase" evidence="1">
    <location>
        <begin position="7"/>
        <end position="187"/>
    </location>
</feature>
<dbReference type="SUPFAM" id="SSF101262">
    <property type="entry name" value="Methenyltetrahydrofolate cyclohydrolase-like"/>
    <property type="match status" value="1"/>
</dbReference>
<dbReference type="EMBL" id="AYUF01000500">
    <property type="protein sequence ID" value="ETK00542.1"/>
    <property type="molecule type" value="Genomic_DNA"/>
</dbReference>
<dbReference type="Proteomes" id="UP000018837">
    <property type="component" value="Unassembled WGS sequence"/>
</dbReference>
<name>W2C231_9BACT</name>
<comment type="caution">
    <text evidence="2">The sequence shown here is derived from an EMBL/GenBank/DDBJ whole genome shotgun (WGS) entry which is preliminary data.</text>
</comment>
<sequence length="210" mass="22680">MELKSLSVKEFIDKVTGNDPVPGGGSVSALNGSLAASLAAMVANLTVGRKKYAEVNDEMEQISARMTEQSAKLLADVDRDAEAYDRVFAAFKLPKETDEEKAVRKEAIQRETKYAAEVPMEVARTASALLPMIDAAARRGNSNAVTDATVAMMCARTAVIGALLNVRINLTSITDEAFVKTMTEEADRLEAVAVEAEHKLLEYVKAHAFN</sequence>
<keyword evidence="2" id="KW-0378">Hydrolase</keyword>
<dbReference type="PATRIC" id="fig|1411148.3.peg.2421"/>
<evidence type="ECO:0000313" key="3">
    <source>
        <dbReference type="Proteomes" id="UP000018837"/>
    </source>
</evidence>
<dbReference type="AlphaFoldDB" id="W2C231"/>
<evidence type="ECO:0000313" key="2">
    <source>
        <dbReference type="EMBL" id="ETK00542.1"/>
    </source>
</evidence>
<protein>
    <submittedName>
        <fullName evidence="2">Methenyltetrahydrofolate cyclohydrolase</fullName>
    </submittedName>
</protein>
<evidence type="ECO:0000259" key="1">
    <source>
        <dbReference type="Pfam" id="PF04961"/>
    </source>
</evidence>
<accession>W2C231</accession>
<dbReference type="InterPro" id="IPR036178">
    <property type="entry name" value="Formintransfe-cycloase-like_sf"/>
</dbReference>
<dbReference type="Gene3D" id="1.20.120.680">
    <property type="entry name" value="Formiminotetrahydrofolate cyclodeaminase monomer, up-and-down helical bundle"/>
    <property type="match status" value="1"/>
</dbReference>
<organism evidence="2 3">
    <name type="scientific">Tannerella sp. oral taxon BU063 isolate Cell 2</name>
    <dbReference type="NCBI Taxonomy" id="1411148"/>
    <lineage>
        <taxon>Bacteria</taxon>
        <taxon>Pseudomonadati</taxon>
        <taxon>Bacteroidota</taxon>
        <taxon>Bacteroidia</taxon>
        <taxon>Bacteroidales</taxon>
        <taxon>Tannerellaceae</taxon>
        <taxon>Tannerella</taxon>
    </lineage>
</organism>
<proteinExistence type="predicted"/>
<dbReference type="GO" id="GO:0016787">
    <property type="term" value="F:hydrolase activity"/>
    <property type="evidence" value="ECO:0007669"/>
    <property type="project" value="UniProtKB-KW"/>
</dbReference>
<gene>
    <name evidence="2" type="ORF">N425_14375</name>
</gene>